<name>A0A5C6P207_9TELE</name>
<accession>A0A5C6P207</accession>
<feature type="compositionally biased region" description="Acidic residues" evidence="1">
    <location>
        <begin position="69"/>
        <end position="90"/>
    </location>
</feature>
<dbReference type="Proteomes" id="UP000324091">
    <property type="component" value="Chromosome 15"/>
</dbReference>
<evidence type="ECO:0000313" key="2">
    <source>
        <dbReference type="EMBL" id="TWW73116.1"/>
    </source>
</evidence>
<proteinExistence type="predicted"/>
<organism evidence="2 3">
    <name type="scientific">Takifugu flavidus</name>
    <name type="common">sansaifugu</name>
    <dbReference type="NCBI Taxonomy" id="433684"/>
    <lineage>
        <taxon>Eukaryota</taxon>
        <taxon>Metazoa</taxon>
        <taxon>Chordata</taxon>
        <taxon>Craniata</taxon>
        <taxon>Vertebrata</taxon>
        <taxon>Euteleostomi</taxon>
        <taxon>Actinopterygii</taxon>
        <taxon>Neopterygii</taxon>
        <taxon>Teleostei</taxon>
        <taxon>Neoteleostei</taxon>
        <taxon>Acanthomorphata</taxon>
        <taxon>Eupercaria</taxon>
        <taxon>Tetraodontiformes</taxon>
        <taxon>Tetradontoidea</taxon>
        <taxon>Tetraodontidae</taxon>
        <taxon>Takifugu</taxon>
    </lineage>
</organism>
<dbReference type="EMBL" id="RHFK02000007">
    <property type="protein sequence ID" value="TWW73116.1"/>
    <property type="molecule type" value="Genomic_DNA"/>
</dbReference>
<reference evidence="2 3" key="1">
    <citation type="submission" date="2019-04" db="EMBL/GenBank/DDBJ databases">
        <title>Chromosome genome assembly for Takifugu flavidus.</title>
        <authorList>
            <person name="Xiao S."/>
        </authorList>
    </citation>
    <scope>NUCLEOTIDE SEQUENCE [LARGE SCALE GENOMIC DNA]</scope>
    <source>
        <strain evidence="2">HTHZ2018</strain>
        <tissue evidence="2">Muscle</tissue>
    </source>
</reference>
<feature type="region of interest" description="Disordered" evidence="1">
    <location>
        <begin position="61"/>
        <end position="90"/>
    </location>
</feature>
<protein>
    <submittedName>
        <fullName evidence="2">Uncharacterized protein</fullName>
    </submittedName>
</protein>
<dbReference type="AlphaFoldDB" id="A0A5C6P207"/>
<keyword evidence="3" id="KW-1185">Reference proteome</keyword>
<comment type="caution">
    <text evidence="2">The sequence shown here is derived from an EMBL/GenBank/DDBJ whole genome shotgun (WGS) entry which is preliminary data.</text>
</comment>
<evidence type="ECO:0000313" key="3">
    <source>
        <dbReference type="Proteomes" id="UP000324091"/>
    </source>
</evidence>
<evidence type="ECO:0000256" key="1">
    <source>
        <dbReference type="SAM" id="MobiDB-lite"/>
    </source>
</evidence>
<sequence length="90" mass="9849">MCVRRLSPLISLPRSLPLSPLSLCLAAVIMAEIKTGIFAKNVQKRLNRAQEKVRVAVAVKQGGGGGGMEEVEEVEVEEEEEEEVVEEEDT</sequence>
<gene>
    <name evidence="2" type="ORF">D4764_15G0005100</name>
</gene>